<dbReference type="OrthoDB" id="4469945at2759"/>
<accession>A0A9P9FWF3</accession>
<dbReference type="RefSeq" id="XP_046041250.1">
    <property type="nucleotide sequence ID" value="XM_046194550.1"/>
</dbReference>
<dbReference type="Proteomes" id="UP000720189">
    <property type="component" value="Unassembled WGS sequence"/>
</dbReference>
<evidence type="ECO:0000313" key="2">
    <source>
        <dbReference type="EMBL" id="KAH7207875.1"/>
    </source>
</evidence>
<reference evidence="2" key="1">
    <citation type="journal article" date="2021" name="Nat. Commun.">
        <title>Genetic determinants of endophytism in the Arabidopsis root mycobiome.</title>
        <authorList>
            <person name="Mesny F."/>
            <person name="Miyauchi S."/>
            <person name="Thiergart T."/>
            <person name="Pickel B."/>
            <person name="Atanasova L."/>
            <person name="Karlsson M."/>
            <person name="Huettel B."/>
            <person name="Barry K.W."/>
            <person name="Haridas S."/>
            <person name="Chen C."/>
            <person name="Bauer D."/>
            <person name="Andreopoulos W."/>
            <person name="Pangilinan J."/>
            <person name="LaButti K."/>
            <person name="Riley R."/>
            <person name="Lipzen A."/>
            <person name="Clum A."/>
            <person name="Drula E."/>
            <person name="Henrissat B."/>
            <person name="Kohler A."/>
            <person name="Grigoriev I.V."/>
            <person name="Martin F.M."/>
            <person name="Hacquard S."/>
        </authorList>
    </citation>
    <scope>NUCLEOTIDE SEQUENCE</scope>
    <source>
        <strain evidence="2">MPI-CAGE-AT-0023</strain>
    </source>
</reference>
<protein>
    <recommendedName>
        <fullName evidence="1">GRF-like zinc ribbon domain-containing protein</fullName>
    </recommendedName>
</protein>
<dbReference type="Pfam" id="PF23549">
    <property type="entry name" value="Zn_ribbon_GRF_2"/>
    <property type="match status" value="1"/>
</dbReference>
<organism evidence="2 3">
    <name type="scientific">Fusarium redolens</name>
    <dbReference type="NCBI Taxonomy" id="48865"/>
    <lineage>
        <taxon>Eukaryota</taxon>
        <taxon>Fungi</taxon>
        <taxon>Dikarya</taxon>
        <taxon>Ascomycota</taxon>
        <taxon>Pezizomycotina</taxon>
        <taxon>Sordariomycetes</taxon>
        <taxon>Hypocreomycetidae</taxon>
        <taxon>Hypocreales</taxon>
        <taxon>Nectriaceae</taxon>
        <taxon>Fusarium</taxon>
        <taxon>Fusarium redolens species complex</taxon>
    </lineage>
</organism>
<sequence length="111" mass="12258">MTTLSPDTINLPLAPAPRHPPVCFLCNSPSQRLTTRYSNPNGNAGRPFHKCTNCQKFLVFADERGNFLDNPQCHCGESSKAQIAGRNSRNPGGLHYVCRLGTCDYYAIETD</sequence>
<dbReference type="AlphaFoldDB" id="A0A9P9FWF3"/>
<dbReference type="EMBL" id="JAGMUX010000034">
    <property type="protein sequence ID" value="KAH7207875.1"/>
    <property type="molecule type" value="Genomic_DNA"/>
</dbReference>
<dbReference type="InterPro" id="IPR056444">
    <property type="entry name" value="Zn_ribbon_GRF_2"/>
</dbReference>
<keyword evidence="3" id="KW-1185">Reference proteome</keyword>
<evidence type="ECO:0000259" key="1">
    <source>
        <dbReference type="Pfam" id="PF23549"/>
    </source>
</evidence>
<feature type="domain" description="GRF-like zinc ribbon" evidence="1">
    <location>
        <begin position="20"/>
        <end position="64"/>
    </location>
</feature>
<evidence type="ECO:0000313" key="3">
    <source>
        <dbReference type="Proteomes" id="UP000720189"/>
    </source>
</evidence>
<gene>
    <name evidence="2" type="ORF">BKA55DRAFT_586364</name>
</gene>
<proteinExistence type="predicted"/>
<name>A0A9P9FWF3_FUSRE</name>
<dbReference type="GeneID" id="70224504"/>
<comment type="caution">
    <text evidence="2">The sequence shown here is derived from an EMBL/GenBank/DDBJ whole genome shotgun (WGS) entry which is preliminary data.</text>
</comment>